<reference evidence="3" key="1">
    <citation type="journal article" date="2020" name="Microbiol. Resour. Announc.">
        <title>Complete Genome Sequence of Moraxella osloensis Strain YV1, Isolated from an Australian Wastewater Treatment Plant.</title>
        <authorList>
            <person name="Batinovic S."/>
            <person name="Rice D.T.F."/>
            <person name="Seviour R.J."/>
            <person name="Petrovski S."/>
        </authorList>
    </citation>
    <scope>NUCLEOTIDE SEQUENCE</scope>
    <source>
        <strain evidence="3">YV1</strain>
    </source>
</reference>
<evidence type="ECO:0000259" key="2">
    <source>
        <dbReference type="Pfam" id="PF03629"/>
    </source>
</evidence>
<evidence type="ECO:0000256" key="1">
    <source>
        <dbReference type="ARBA" id="ARBA00022801"/>
    </source>
</evidence>
<gene>
    <name evidence="3" type="ORF">GSF12_04135</name>
</gene>
<dbReference type="AlphaFoldDB" id="A0A6P1KLH9"/>
<accession>A0A6P1KLH9</accession>
<dbReference type="SUPFAM" id="SSF52266">
    <property type="entry name" value="SGNH hydrolase"/>
    <property type="match status" value="1"/>
</dbReference>
<dbReference type="Gene3D" id="3.40.50.1110">
    <property type="entry name" value="SGNH hydrolase"/>
    <property type="match status" value="1"/>
</dbReference>
<dbReference type="GO" id="GO:0016788">
    <property type="term" value="F:hydrolase activity, acting on ester bonds"/>
    <property type="evidence" value="ECO:0007669"/>
    <property type="project" value="UniProtKB-ARBA"/>
</dbReference>
<proteinExistence type="predicted"/>
<dbReference type="Pfam" id="PF03629">
    <property type="entry name" value="SASA"/>
    <property type="match status" value="1"/>
</dbReference>
<dbReference type="InterPro" id="IPR005181">
    <property type="entry name" value="SASA"/>
</dbReference>
<protein>
    <recommendedName>
        <fullName evidence="2">Sialate O-acetylesterase domain-containing protein</fullName>
    </recommendedName>
</protein>
<feature type="domain" description="Sialate O-acetylesterase" evidence="2">
    <location>
        <begin position="4"/>
        <end position="158"/>
    </location>
</feature>
<sequence length="188" mass="21669">MPLGRIILNNKLADEVTFMPIGVGATTVNDWLPNGRAYPKLQKAMSVIKSKQIKFDYIFWHQGSSDIGTPSSIYQKRFNSFASQVIKLGDLRSSKWIIARHSKCFGQVDEKLWKAQTDIARMDDHIRFFIGPDTNSLGDEYRFDTCHLNQQGQEKMATLWLESLKNAKKNENAFRKETMLNIFSKINF</sequence>
<organism evidence="3">
    <name type="scientific">Faucicola osloensis</name>
    <name type="common">Moraxella osloensis</name>
    <dbReference type="NCBI Taxonomy" id="34062"/>
    <lineage>
        <taxon>Bacteria</taxon>
        <taxon>Pseudomonadati</taxon>
        <taxon>Pseudomonadota</taxon>
        <taxon>Gammaproteobacteria</taxon>
        <taxon>Moraxellales</taxon>
        <taxon>Moraxellaceae</taxon>
        <taxon>Faucicola</taxon>
    </lineage>
</organism>
<keyword evidence="1" id="KW-0378">Hydrolase</keyword>
<evidence type="ECO:0000313" key="3">
    <source>
        <dbReference type="EMBL" id="QHG09144.1"/>
    </source>
</evidence>
<name>A0A6P1KLH9_FAUOS</name>
<dbReference type="InterPro" id="IPR036514">
    <property type="entry name" value="SGNH_hydro_sf"/>
</dbReference>
<dbReference type="EMBL" id="CP047226">
    <property type="protein sequence ID" value="QHG09144.1"/>
    <property type="molecule type" value="Genomic_DNA"/>
</dbReference>